<evidence type="ECO:0000313" key="1">
    <source>
        <dbReference type="EMBL" id="MCL7748742.1"/>
    </source>
</evidence>
<dbReference type="RefSeq" id="WP_250097631.1">
    <property type="nucleotide sequence ID" value="NZ_JAKRYL010000019.1"/>
</dbReference>
<dbReference type="EMBL" id="JAKRYL010000019">
    <property type="protein sequence ID" value="MCL7748742.1"/>
    <property type="molecule type" value="Genomic_DNA"/>
</dbReference>
<evidence type="ECO:0000313" key="2">
    <source>
        <dbReference type="Proteomes" id="UP001139150"/>
    </source>
</evidence>
<comment type="caution">
    <text evidence="1">The sequence shown here is derived from an EMBL/GenBank/DDBJ whole genome shotgun (WGS) entry which is preliminary data.</text>
</comment>
<sequence>MGTFTAQMLIGQGHTYDGGIINVNHTLYLSENSIPLLSLHHFSASERNTSQQEERIIWIPTLEGMLEDALLMVGLYVLKDEQLLELANRYFNKPKGRKAISLYDDVKAVDLQEIYECCRTIDHGQKIILSVFEGSTILNQLDVLERYPFDVEVCVTTFRRELNAWSGRKEVKGKLNV</sequence>
<accession>A0A9X2CVG7</accession>
<keyword evidence="2" id="KW-1185">Reference proteome</keyword>
<dbReference type="AlphaFoldDB" id="A0A9X2CVG7"/>
<name>A0A9X2CVG7_9BACI</name>
<organism evidence="1 2">
    <name type="scientific">Halalkalibacter alkaliphilus</name>
    <dbReference type="NCBI Taxonomy" id="2917993"/>
    <lineage>
        <taxon>Bacteria</taxon>
        <taxon>Bacillati</taxon>
        <taxon>Bacillota</taxon>
        <taxon>Bacilli</taxon>
        <taxon>Bacillales</taxon>
        <taxon>Bacillaceae</taxon>
        <taxon>Halalkalibacter</taxon>
    </lineage>
</organism>
<protein>
    <submittedName>
        <fullName evidence="1">Uncharacterized protein</fullName>
    </submittedName>
</protein>
<reference evidence="1" key="1">
    <citation type="submission" date="2022-02" db="EMBL/GenBank/DDBJ databases">
        <title>Halalkalibacter sp. nov. isolated from Lonar Lake, India.</title>
        <authorList>
            <person name="Joshi A."/>
            <person name="Thite S."/>
            <person name="Lodha T."/>
        </authorList>
    </citation>
    <scope>NUCLEOTIDE SEQUENCE</scope>
    <source>
        <strain evidence="1">MEB205</strain>
    </source>
</reference>
<gene>
    <name evidence="1" type="ORF">MF646_16585</name>
</gene>
<proteinExistence type="predicted"/>
<dbReference type="Proteomes" id="UP001139150">
    <property type="component" value="Unassembled WGS sequence"/>
</dbReference>